<evidence type="ECO:0000313" key="3">
    <source>
        <dbReference type="Proteomes" id="UP001265700"/>
    </source>
</evidence>
<dbReference type="RefSeq" id="WP_310317886.1">
    <property type="nucleotide sequence ID" value="NZ_JAVDWU010000006.1"/>
</dbReference>
<reference evidence="2 3" key="1">
    <citation type="submission" date="2023-07" db="EMBL/GenBank/DDBJ databases">
        <title>Sorghum-associated microbial communities from plants grown in Nebraska, USA.</title>
        <authorList>
            <person name="Schachtman D."/>
        </authorList>
    </citation>
    <scope>NUCLEOTIDE SEQUENCE [LARGE SCALE GENOMIC DNA]</scope>
    <source>
        <strain evidence="2 3">4249</strain>
    </source>
</reference>
<organism evidence="2 3">
    <name type="scientific">Hydrogenophaga palleronii</name>
    <dbReference type="NCBI Taxonomy" id="65655"/>
    <lineage>
        <taxon>Bacteria</taxon>
        <taxon>Pseudomonadati</taxon>
        <taxon>Pseudomonadota</taxon>
        <taxon>Betaproteobacteria</taxon>
        <taxon>Burkholderiales</taxon>
        <taxon>Comamonadaceae</taxon>
        <taxon>Hydrogenophaga</taxon>
    </lineage>
</organism>
<name>A0ABU1WPD5_9BURK</name>
<dbReference type="Pfam" id="PF07332">
    <property type="entry name" value="Phage_holin_3_6"/>
    <property type="match status" value="1"/>
</dbReference>
<evidence type="ECO:0000313" key="2">
    <source>
        <dbReference type="EMBL" id="MDR7151128.1"/>
    </source>
</evidence>
<dbReference type="EMBL" id="JAVDWU010000006">
    <property type="protein sequence ID" value="MDR7151128.1"/>
    <property type="molecule type" value="Genomic_DNA"/>
</dbReference>
<dbReference type="Proteomes" id="UP001265700">
    <property type="component" value="Unassembled WGS sequence"/>
</dbReference>
<dbReference type="InterPro" id="IPR009937">
    <property type="entry name" value="Phage_holin_3_6"/>
</dbReference>
<keyword evidence="3" id="KW-1185">Reference proteome</keyword>
<accession>A0ABU1WPD5</accession>
<keyword evidence="1" id="KW-1133">Transmembrane helix</keyword>
<protein>
    <submittedName>
        <fullName evidence="2">Membrane protein YqjE</fullName>
    </submittedName>
</protein>
<comment type="caution">
    <text evidence="2">The sequence shown here is derived from an EMBL/GenBank/DDBJ whole genome shotgun (WGS) entry which is preliminary data.</text>
</comment>
<keyword evidence="1" id="KW-0472">Membrane</keyword>
<evidence type="ECO:0000256" key="1">
    <source>
        <dbReference type="SAM" id="Phobius"/>
    </source>
</evidence>
<feature type="transmembrane region" description="Helical" evidence="1">
    <location>
        <begin position="77"/>
        <end position="97"/>
    </location>
</feature>
<proteinExistence type="predicted"/>
<gene>
    <name evidence="2" type="ORF">J2W49_003101</name>
</gene>
<sequence>MSESPQRLSASLKTLAGTVLELLQLRLELLSVEAQEEVQRLGGLLVYGAVAVTFVSLGLGFLSILITVALWESHRLLALSVFATLFLTLGGVFAWMARERALAGTRFFSSSAEELKRDRESLRS</sequence>
<feature type="transmembrane region" description="Helical" evidence="1">
    <location>
        <begin position="44"/>
        <end position="71"/>
    </location>
</feature>
<keyword evidence="1" id="KW-0812">Transmembrane</keyword>